<proteinExistence type="predicted"/>
<dbReference type="InterPro" id="IPR036291">
    <property type="entry name" value="NAD(P)-bd_dom_sf"/>
</dbReference>
<dbReference type="PANTHER" id="PTHR43157">
    <property type="entry name" value="PHOSPHATIDYLINOSITOL-GLYCAN BIOSYNTHESIS CLASS F PROTEIN-RELATED"/>
    <property type="match status" value="1"/>
</dbReference>
<dbReference type="PANTHER" id="PTHR43157:SF31">
    <property type="entry name" value="PHOSPHATIDYLINOSITOL-GLYCAN BIOSYNTHESIS CLASS F PROTEIN"/>
    <property type="match status" value="1"/>
</dbReference>
<protein>
    <submittedName>
        <fullName evidence="3">Uncharacterized protein</fullName>
    </submittedName>
</protein>
<dbReference type="AlphaFoldDB" id="A0A7S0XT82"/>
<dbReference type="Pfam" id="PF00106">
    <property type="entry name" value="adh_short"/>
    <property type="match status" value="1"/>
</dbReference>
<feature type="chain" id="PRO_5030834899" evidence="2">
    <location>
        <begin position="27"/>
        <end position="413"/>
    </location>
</feature>
<evidence type="ECO:0000256" key="1">
    <source>
        <dbReference type="ARBA" id="ARBA00023002"/>
    </source>
</evidence>
<keyword evidence="2" id="KW-0732">Signal</keyword>
<evidence type="ECO:0000256" key="2">
    <source>
        <dbReference type="SAM" id="SignalP"/>
    </source>
</evidence>
<evidence type="ECO:0000313" key="3">
    <source>
        <dbReference type="EMBL" id="CAD8739540.1"/>
    </source>
</evidence>
<gene>
    <name evidence="3" type="ORF">HAND1043_LOCUS6032</name>
</gene>
<name>A0A7S0XT82_HEMAN</name>
<sequence length="413" mass="43688">MQAVRCLAMTLLPLVLVLLSLPFSASFSVAMSPSRLLPRLGSSSRVVNGRAVGLRMQEDQQQGLTRRNVGFLAAGVAAVVGSRKLVAGGVWEDGATNLKGKTAVVTGGNTGIGKETAVRLAGMGANVIIGCRSMKRGETAVAEIKERAAAGGGSVQCMELDLSDLSSVRRFGEEFRRGHSELYALVNNAGIMALPKRQESKDGFERQFAVNHLGHFELTKQLWPLLEKSEDARLVSVSSDAHFIAAGDADPLSDWNSEKDYQPWGAYGRSKLFNILFAKEIARREGDKAKVSACAIHPGVVKTELGRSYFVPPEACNSIGSVECTGSLSPPEQLGLLALAPVMLYSAKTPAQGAMTQVKCAAAQGIGPSINGKYLRDCAVGDTAPIANDAELAGRLWALSEKLTGSPFKVGSA</sequence>
<dbReference type="SUPFAM" id="SSF51735">
    <property type="entry name" value="NAD(P)-binding Rossmann-fold domains"/>
    <property type="match status" value="1"/>
</dbReference>
<dbReference type="Gene3D" id="3.40.50.720">
    <property type="entry name" value="NAD(P)-binding Rossmann-like Domain"/>
    <property type="match status" value="1"/>
</dbReference>
<organism evidence="3">
    <name type="scientific">Hemiselmis andersenii</name>
    <name type="common">Cryptophyte alga</name>
    <dbReference type="NCBI Taxonomy" id="464988"/>
    <lineage>
        <taxon>Eukaryota</taxon>
        <taxon>Cryptophyceae</taxon>
        <taxon>Cryptomonadales</taxon>
        <taxon>Hemiselmidaceae</taxon>
        <taxon>Hemiselmis</taxon>
    </lineage>
</organism>
<reference evidence="3" key="1">
    <citation type="submission" date="2021-01" db="EMBL/GenBank/DDBJ databases">
        <authorList>
            <person name="Corre E."/>
            <person name="Pelletier E."/>
            <person name="Niang G."/>
            <person name="Scheremetjew M."/>
            <person name="Finn R."/>
            <person name="Kale V."/>
            <person name="Holt S."/>
            <person name="Cochrane G."/>
            <person name="Meng A."/>
            <person name="Brown T."/>
            <person name="Cohen L."/>
        </authorList>
    </citation>
    <scope>NUCLEOTIDE SEQUENCE</scope>
    <source>
        <strain evidence="3">CCMP441</strain>
    </source>
</reference>
<dbReference type="InterPro" id="IPR002347">
    <property type="entry name" value="SDR_fam"/>
</dbReference>
<feature type="signal peptide" evidence="2">
    <location>
        <begin position="1"/>
        <end position="26"/>
    </location>
</feature>
<dbReference type="GO" id="GO:0016491">
    <property type="term" value="F:oxidoreductase activity"/>
    <property type="evidence" value="ECO:0007669"/>
    <property type="project" value="UniProtKB-KW"/>
</dbReference>
<dbReference type="PRINTS" id="PR00081">
    <property type="entry name" value="GDHRDH"/>
</dbReference>
<dbReference type="EMBL" id="HBFK01010072">
    <property type="protein sequence ID" value="CAD8739540.1"/>
    <property type="molecule type" value="Transcribed_RNA"/>
</dbReference>
<dbReference type="CDD" id="cd05327">
    <property type="entry name" value="retinol-DH_like_SDR_c_like"/>
    <property type="match status" value="1"/>
</dbReference>
<keyword evidence="1" id="KW-0560">Oxidoreductase</keyword>
<accession>A0A7S0XT82</accession>